<dbReference type="EMBL" id="JACRDE010000369">
    <property type="protein sequence ID" value="MBI5250634.1"/>
    <property type="molecule type" value="Genomic_DNA"/>
</dbReference>
<sequence length="265" mass="29752">MKLPDEPSMSDEFTEVDDSHSKPIDIQEVLADLHGGLRTKGFLYKYGLTMPQFEDLLKGLIRRGLFTKEEFRAWKARKSATPPPPSSPPPARLAGPPQPERSGESVGRPINVATYVIHDPEKNNSWTLQLFSTKREQMKGAKFKVSLHGRKYAFEVEELLFRGSVEMLPDPEEIKASAKSKREEAMEFIAQHGWAAYLERRAMAANLGPESSRKSARLVLLHCKNQTFLAALHTPTPAVNLYVGNSIEKIKQRLSKNVDTASLNL</sequence>
<dbReference type="AlphaFoldDB" id="A0A9D6Z459"/>
<evidence type="ECO:0000313" key="2">
    <source>
        <dbReference type="EMBL" id="MBI5250634.1"/>
    </source>
</evidence>
<name>A0A9D6Z459_9BACT</name>
<feature type="region of interest" description="Disordered" evidence="1">
    <location>
        <begin position="1"/>
        <end position="20"/>
    </location>
</feature>
<feature type="region of interest" description="Disordered" evidence="1">
    <location>
        <begin position="75"/>
        <end position="107"/>
    </location>
</feature>
<reference evidence="2" key="1">
    <citation type="submission" date="2020-07" db="EMBL/GenBank/DDBJ databases">
        <title>Huge and variable diversity of episymbiotic CPR bacteria and DPANN archaea in groundwater ecosystems.</title>
        <authorList>
            <person name="He C.Y."/>
            <person name="Keren R."/>
            <person name="Whittaker M."/>
            <person name="Farag I.F."/>
            <person name="Doudna J."/>
            <person name="Cate J.H.D."/>
            <person name="Banfield J.F."/>
        </authorList>
    </citation>
    <scope>NUCLEOTIDE SEQUENCE</scope>
    <source>
        <strain evidence="2">NC_groundwater_1664_Pr3_B-0.1um_52_9</strain>
    </source>
</reference>
<proteinExistence type="predicted"/>
<dbReference type="Proteomes" id="UP000807825">
    <property type="component" value="Unassembled WGS sequence"/>
</dbReference>
<evidence type="ECO:0000256" key="1">
    <source>
        <dbReference type="SAM" id="MobiDB-lite"/>
    </source>
</evidence>
<feature type="compositionally biased region" description="Pro residues" evidence="1">
    <location>
        <begin position="81"/>
        <end position="99"/>
    </location>
</feature>
<accession>A0A9D6Z459</accession>
<gene>
    <name evidence="2" type="ORF">HY912_14180</name>
</gene>
<comment type="caution">
    <text evidence="2">The sequence shown here is derived from an EMBL/GenBank/DDBJ whole genome shotgun (WGS) entry which is preliminary data.</text>
</comment>
<evidence type="ECO:0000313" key="3">
    <source>
        <dbReference type="Proteomes" id="UP000807825"/>
    </source>
</evidence>
<organism evidence="2 3">
    <name type="scientific">Desulfomonile tiedjei</name>
    <dbReference type="NCBI Taxonomy" id="2358"/>
    <lineage>
        <taxon>Bacteria</taxon>
        <taxon>Pseudomonadati</taxon>
        <taxon>Thermodesulfobacteriota</taxon>
        <taxon>Desulfomonilia</taxon>
        <taxon>Desulfomonilales</taxon>
        <taxon>Desulfomonilaceae</taxon>
        <taxon>Desulfomonile</taxon>
    </lineage>
</organism>
<protein>
    <submittedName>
        <fullName evidence="2">Uncharacterized protein</fullName>
    </submittedName>
</protein>